<feature type="transmembrane region" description="Helical" evidence="1">
    <location>
        <begin position="232"/>
        <end position="257"/>
    </location>
</feature>
<keyword evidence="2" id="KW-0732">Signal</keyword>
<evidence type="ECO:0000259" key="3">
    <source>
        <dbReference type="SMART" id="SM00703"/>
    </source>
</evidence>
<protein>
    <submittedName>
        <fullName evidence="4">CLUMA_CG005855, isoform A</fullName>
    </submittedName>
</protein>
<feature type="transmembrane region" description="Helical" evidence="1">
    <location>
        <begin position="472"/>
        <end position="492"/>
    </location>
</feature>
<gene>
    <name evidence="4" type="ORF">CLUMA_CG005855</name>
</gene>
<feature type="transmembrane region" description="Helical" evidence="1">
    <location>
        <begin position="379"/>
        <end position="398"/>
    </location>
</feature>
<proteinExistence type="predicted"/>
<keyword evidence="1" id="KW-0472">Membrane</keyword>
<evidence type="ECO:0000313" key="5">
    <source>
        <dbReference type="Proteomes" id="UP000183832"/>
    </source>
</evidence>
<dbReference type="AlphaFoldDB" id="A0A1J1HW50"/>
<dbReference type="Proteomes" id="UP000183832">
    <property type="component" value="Unassembled WGS sequence"/>
</dbReference>
<feature type="domain" description="Nose resistant-to-fluoxetine protein N-terminal" evidence="3">
    <location>
        <begin position="72"/>
        <end position="224"/>
    </location>
</feature>
<dbReference type="OrthoDB" id="118951at2759"/>
<reference evidence="4 5" key="1">
    <citation type="submission" date="2015-04" db="EMBL/GenBank/DDBJ databases">
        <authorList>
            <person name="Syromyatnikov M.Y."/>
            <person name="Popov V.N."/>
        </authorList>
    </citation>
    <scope>NUCLEOTIDE SEQUENCE [LARGE SCALE GENOMIC DNA]</scope>
</reference>
<evidence type="ECO:0000256" key="2">
    <source>
        <dbReference type="SAM" id="SignalP"/>
    </source>
</evidence>
<feature type="transmembrane region" description="Helical" evidence="1">
    <location>
        <begin position="293"/>
        <end position="313"/>
    </location>
</feature>
<keyword evidence="1" id="KW-1133">Transmembrane helix</keyword>
<feature type="transmembrane region" description="Helical" evidence="1">
    <location>
        <begin position="512"/>
        <end position="535"/>
    </location>
</feature>
<evidence type="ECO:0000313" key="4">
    <source>
        <dbReference type="EMBL" id="CRK92296.1"/>
    </source>
</evidence>
<evidence type="ECO:0000256" key="1">
    <source>
        <dbReference type="SAM" id="Phobius"/>
    </source>
</evidence>
<dbReference type="PANTHER" id="PTHR11161">
    <property type="entry name" value="O-ACYLTRANSFERASE"/>
    <property type="match status" value="1"/>
</dbReference>
<feature type="transmembrane region" description="Helical" evidence="1">
    <location>
        <begin position="547"/>
        <end position="568"/>
    </location>
</feature>
<feature type="transmembrane region" description="Helical" evidence="1">
    <location>
        <begin position="625"/>
        <end position="646"/>
    </location>
</feature>
<dbReference type="SMART" id="SM00703">
    <property type="entry name" value="NRF"/>
    <property type="match status" value="1"/>
</dbReference>
<feature type="transmembrane region" description="Helical" evidence="1">
    <location>
        <begin position="588"/>
        <end position="613"/>
    </location>
</feature>
<name>A0A1J1HW50_9DIPT</name>
<keyword evidence="1" id="KW-0812">Transmembrane</keyword>
<feature type="transmembrane region" description="Helical" evidence="1">
    <location>
        <begin position="333"/>
        <end position="358"/>
    </location>
</feature>
<feature type="chain" id="PRO_5012543191" evidence="2">
    <location>
        <begin position="22"/>
        <end position="718"/>
    </location>
</feature>
<feature type="transmembrane region" description="Helical" evidence="1">
    <location>
        <begin position="666"/>
        <end position="685"/>
    </location>
</feature>
<dbReference type="InterPro" id="IPR052728">
    <property type="entry name" value="O2_lipid_transport_reg"/>
</dbReference>
<feature type="signal peptide" evidence="2">
    <location>
        <begin position="1"/>
        <end position="21"/>
    </location>
</feature>
<dbReference type="InterPro" id="IPR006621">
    <property type="entry name" value="Nose-resist-to-fluoxetine_N"/>
</dbReference>
<dbReference type="PANTHER" id="PTHR11161:SF0">
    <property type="entry name" value="O-ACYLTRANSFERASE LIKE PROTEIN"/>
    <property type="match status" value="1"/>
</dbReference>
<sequence>MKNFFRLLIFAFVLSAVTVSGNERFFKSLYDISPNDFYEKVIEATNELANRTAYEAALASSNPYEVDEGILNFRCLASIAIAFFTVLNNTELWAVEIVDSWSKIQSGILMGNLLNMGHYDQCLRVNHSLLDFDQDLPVELDLTFYEGMHCVVRIAFPIPDSIEYPPEVEDLINSLGLGLDFSMCVPKVCPIGTFKTLAEFIFGDLIGLPLINRTVEEQALMCHSTESTPLSWLEIGAIVLVSVLAGLVVLSTAYDLICRVLNIDRNRLLQSYSAYTNGRALFSMRTNKEHIRCLYGIRCLSLIWLLMGYRYYLTMLVFPINAVDFVTVFADSAFSTIVFTSQLGIDTLLLVTATVLAYTFYNQMQRTGRFSVLGLYLHWYLRVAPILAVSIFLFLTLVQRLGEGPYHTSIMQSQVPQCEEYWWSALLFVQNYVNPTQMCLIHTYYLSIEMQLIWASPLLLFPLYFWRKWVVWVAPALVLLTIFYTNIVAFWFDFRAFIVLNPLDKLADFLRLVYFPTHARMGPFLIGISLGYFLGKMEKRKIKMYRTVEVLLWLLAISIAFLVVFIHHPFQQFVDNFSTSFGNQTYLAFHRNVFAVCIAWIIFACHNGSGYFVNWILSRPIWKPLFRMGLVFYITHLGLIIGAVASLKAPTYFGNSEVLSNVTSDFVGAFIVATVAYLAVQAPILRIERCFYSLFDDANPERGNENEYEKAKWYKSFI</sequence>
<feature type="transmembrane region" description="Helical" evidence="1">
    <location>
        <begin position="444"/>
        <end position="465"/>
    </location>
</feature>
<dbReference type="EMBL" id="CVRI01000025">
    <property type="protein sequence ID" value="CRK92296.1"/>
    <property type="molecule type" value="Genomic_DNA"/>
</dbReference>
<organism evidence="4 5">
    <name type="scientific">Clunio marinus</name>
    <dbReference type="NCBI Taxonomy" id="568069"/>
    <lineage>
        <taxon>Eukaryota</taxon>
        <taxon>Metazoa</taxon>
        <taxon>Ecdysozoa</taxon>
        <taxon>Arthropoda</taxon>
        <taxon>Hexapoda</taxon>
        <taxon>Insecta</taxon>
        <taxon>Pterygota</taxon>
        <taxon>Neoptera</taxon>
        <taxon>Endopterygota</taxon>
        <taxon>Diptera</taxon>
        <taxon>Nematocera</taxon>
        <taxon>Chironomoidea</taxon>
        <taxon>Chironomidae</taxon>
        <taxon>Clunio</taxon>
    </lineage>
</organism>
<accession>A0A1J1HW50</accession>
<keyword evidence="5" id="KW-1185">Reference proteome</keyword>
<dbReference type="Pfam" id="PF20146">
    <property type="entry name" value="NRF"/>
    <property type="match status" value="1"/>
</dbReference>